<keyword evidence="2" id="KW-0560">Oxidoreductase</keyword>
<evidence type="ECO:0000256" key="2">
    <source>
        <dbReference type="ARBA" id="ARBA00023002"/>
    </source>
</evidence>
<organism evidence="5 6">
    <name type="scientific">Gleimia europaea ACS-120-V-Col10b</name>
    <dbReference type="NCBI Taxonomy" id="883069"/>
    <lineage>
        <taxon>Bacteria</taxon>
        <taxon>Bacillati</taxon>
        <taxon>Actinomycetota</taxon>
        <taxon>Actinomycetes</taxon>
        <taxon>Actinomycetales</taxon>
        <taxon>Actinomycetaceae</taxon>
        <taxon>Gleimia</taxon>
    </lineage>
</organism>
<proteinExistence type="inferred from homology"/>
<accession>A0A9W5VW40</accession>
<dbReference type="Proteomes" id="UP000014387">
    <property type="component" value="Unassembled WGS sequence"/>
</dbReference>
<dbReference type="Gene3D" id="3.40.50.720">
    <property type="entry name" value="NAD(P)-binding Rossmann-like Domain"/>
    <property type="match status" value="1"/>
</dbReference>
<comment type="caution">
    <text evidence="5">The sequence shown here is derived from an EMBL/GenBank/DDBJ whole genome shotgun (WGS) entry which is preliminary data.</text>
</comment>
<evidence type="ECO:0000256" key="1">
    <source>
        <dbReference type="ARBA" id="ARBA00006484"/>
    </source>
</evidence>
<dbReference type="InterPro" id="IPR002347">
    <property type="entry name" value="SDR_fam"/>
</dbReference>
<dbReference type="PRINTS" id="PR00081">
    <property type="entry name" value="GDHRDH"/>
</dbReference>
<dbReference type="InterPro" id="IPR020904">
    <property type="entry name" value="Sc_DH/Rdtase_CS"/>
</dbReference>
<dbReference type="GO" id="GO:0016020">
    <property type="term" value="C:membrane"/>
    <property type="evidence" value="ECO:0007669"/>
    <property type="project" value="TreeGrafter"/>
</dbReference>
<gene>
    <name evidence="5" type="ORF">HMPREF9238_00258</name>
</gene>
<dbReference type="PANTHER" id="PTHR44196:SF1">
    <property type="entry name" value="DEHYDROGENASE_REDUCTASE SDR FAMILY MEMBER 7B"/>
    <property type="match status" value="1"/>
</dbReference>
<evidence type="ECO:0000313" key="6">
    <source>
        <dbReference type="Proteomes" id="UP000014387"/>
    </source>
</evidence>
<sequence length="227" mass="24392">MSRKTVLVTGGTRGIGRAICEDLAKDWHVLVGGRSEVAARVASSLESAEPWVVDITDEEAVREACAKIDSLDALVLSAGISMGKPIAEATREDWETILDVNVIAQASLVKHLLPALRNARGQVVAINSGSGFNSKPGWGLYSASKFALRALTDALREEERGTVRVSSVHPGRVDTDMQVQIQEQAGRDYNAGDHVRPESIAKAVRLTLDATEDATVEVISVRPINQI</sequence>
<dbReference type="Pfam" id="PF00106">
    <property type="entry name" value="adh_short"/>
    <property type="match status" value="1"/>
</dbReference>
<dbReference type="AlphaFoldDB" id="A0A9W5VW40"/>
<protein>
    <recommendedName>
        <fullName evidence="4">Ketoreductase domain-containing protein</fullName>
    </recommendedName>
</protein>
<evidence type="ECO:0000259" key="4">
    <source>
        <dbReference type="SMART" id="SM00822"/>
    </source>
</evidence>
<dbReference type="GO" id="GO:0016491">
    <property type="term" value="F:oxidoreductase activity"/>
    <property type="evidence" value="ECO:0007669"/>
    <property type="project" value="UniProtKB-KW"/>
</dbReference>
<name>A0A9W5VW40_9ACTO</name>
<dbReference type="SMART" id="SM00822">
    <property type="entry name" value="PKS_KR"/>
    <property type="match status" value="1"/>
</dbReference>
<reference evidence="5 6" key="1">
    <citation type="submission" date="2013-05" db="EMBL/GenBank/DDBJ databases">
        <title>The Genome Sequence of Actinomyces europaeus ACS-120-V-COL10B.</title>
        <authorList>
            <consortium name="The Broad Institute Genomics Platform"/>
            <person name="Earl A."/>
            <person name="Ward D."/>
            <person name="Feldgarden M."/>
            <person name="Gevers D."/>
            <person name="Saerens B."/>
            <person name="Vaneechoutte M."/>
            <person name="Walker B."/>
            <person name="Young S."/>
            <person name="Zeng Q."/>
            <person name="Gargeya S."/>
            <person name="Fitzgerald M."/>
            <person name="Haas B."/>
            <person name="Abouelleil A."/>
            <person name="Allen A.W."/>
            <person name="Alvarado L."/>
            <person name="Arachchi H.M."/>
            <person name="Berlin A.M."/>
            <person name="Chapman S.B."/>
            <person name="Gainer-Dewar J."/>
            <person name="Goldberg J."/>
            <person name="Griggs A."/>
            <person name="Gujja S."/>
            <person name="Hansen M."/>
            <person name="Howarth C."/>
            <person name="Imamovic A."/>
            <person name="Ireland A."/>
            <person name="Larimer J."/>
            <person name="McCowan C."/>
            <person name="Murphy C."/>
            <person name="Pearson M."/>
            <person name="Poon T.W."/>
            <person name="Priest M."/>
            <person name="Roberts A."/>
            <person name="Saif S."/>
            <person name="Shea T."/>
            <person name="Sisk P."/>
            <person name="Sykes S."/>
            <person name="Wortman J."/>
            <person name="Nusbaum C."/>
            <person name="Birren B."/>
        </authorList>
    </citation>
    <scope>NUCLEOTIDE SEQUENCE [LARGE SCALE GENOMIC DNA]</scope>
    <source>
        <strain evidence="5 6">ACS-120-V-Col10b</strain>
    </source>
</reference>
<dbReference type="InterPro" id="IPR036291">
    <property type="entry name" value="NAD(P)-bd_dom_sf"/>
</dbReference>
<dbReference type="RefSeq" id="WP_016443626.1">
    <property type="nucleotide sequence ID" value="NZ_KE150266.1"/>
</dbReference>
<dbReference type="NCBIfam" id="NF006073">
    <property type="entry name" value="PRK08219.1"/>
    <property type="match status" value="1"/>
</dbReference>
<evidence type="ECO:0000256" key="3">
    <source>
        <dbReference type="RuleBase" id="RU000363"/>
    </source>
</evidence>
<evidence type="ECO:0000313" key="5">
    <source>
        <dbReference type="EMBL" id="EPD30514.1"/>
    </source>
</evidence>
<dbReference type="PANTHER" id="PTHR44196">
    <property type="entry name" value="DEHYDROGENASE/REDUCTASE SDR FAMILY MEMBER 7B"/>
    <property type="match status" value="1"/>
</dbReference>
<comment type="similarity">
    <text evidence="1 3">Belongs to the short-chain dehydrogenases/reductases (SDR) family.</text>
</comment>
<dbReference type="PRINTS" id="PR00080">
    <property type="entry name" value="SDRFAMILY"/>
</dbReference>
<dbReference type="EMBL" id="AGWN01000001">
    <property type="protein sequence ID" value="EPD30514.1"/>
    <property type="molecule type" value="Genomic_DNA"/>
</dbReference>
<dbReference type="OrthoDB" id="517007at2"/>
<dbReference type="SUPFAM" id="SSF51735">
    <property type="entry name" value="NAD(P)-binding Rossmann-fold domains"/>
    <property type="match status" value="1"/>
</dbReference>
<dbReference type="PROSITE" id="PS00061">
    <property type="entry name" value="ADH_SHORT"/>
    <property type="match status" value="1"/>
</dbReference>
<dbReference type="InterPro" id="IPR057326">
    <property type="entry name" value="KR_dom"/>
</dbReference>
<feature type="domain" description="Ketoreductase" evidence="4">
    <location>
        <begin position="4"/>
        <end position="176"/>
    </location>
</feature>
<keyword evidence="6" id="KW-1185">Reference proteome</keyword>